<dbReference type="Gene3D" id="3.30.420.10">
    <property type="entry name" value="Ribonuclease H-like superfamily/Ribonuclease H"/>
    <property type="match status" value="1"/>
</dbReference>
<dbReference type="GO" id="GO:0015074">
    <property type="term" value="P:DNA integration"/>
    <property type="evidence" value="ECO:0007669"/>
    <property type="project" value="InterPro"/>
</dbReference>
<name>A0A443R8D0_9ACAR</name>
<dbReference type="PANTHER" id="PTHR46585">
    <property type="entry name" value="INTEGRASE CORE DOMAIN CONTAINING PROTEIN"/>
    <property type="match status" value="1"/>
</dbReference>
<feature type="domain" description="Integrase catalytic" evidence="1">
    <location>
        <begin position="1"/>
        <end position="145"/>
    </location>
</feature>
<dbReference type="InterPro" id="IPR036397">
    <property type="entry name" value="RNaseH_sf"/>
</dbReference>
<dbReference type="InterPro" id="IPR012337">
    <property type="entry name" value="RNaseH-like_sf"/>
</dbReference>
<dbReference type="InterPro" id="IPR001584">
    <property type="entry name" value="Integrase_cat-core"/>
</dbReference>
<sequence>MVKVASQNKGFKYILTVIDVLSKFAFAVPLKTKKPEQVLKSLKDIFRFRKPVNIQSDKGKEFVNKIMENFFKKQGMNHYVSQNEDVKCAVVERFNRTLKSKLFKYFTANDTTTYVDVLNEFVQSYNNTVHSSIKMKPKDVNIDTDHIAFKNLFDGKTKREMLLKNIEPKLMQGDNVRISKNKGKIFAKLQ</sequence>
<dbReference type="EMBL" id="NCKV01049119">
    <property type="protein sequence ID" value="RWS11524.1"/>
    <property type="molecule type" value="Genomic_DNA"/>
</dbReference>
<organism evidence="2 3">
    <name type="scientific">Leptotrombidium deliense</name>
    <dbReference type="NCBI Taxonomy" id="299467"/>
    <lineage>
        <taxon>Eukaryota</taxon>
        <taxon>Metazoa</taxon>
        <taxon>Ecdysozoa</taxon>
        <taxon>Arthropoda</taxon>
        <taxon>Chelicerata</taxon>
        <taxon>Arachnida</taxon>
        <taxon>Acari</taxon>
        <taxon>Acariformes</taxon>
        <taxon>Trombidiformes</taxon>
        <taxon>Prostigmata</taxon>
        <taxon>Anystina</taxon>
        <taxon>Parasitengona</taxon>
        <taxon>Trombiculoidea</taxon>
        <taxon>Trombiculidae</taxon>
        <taxon>Leptotrombidium</taxon>
    </lineage>
</organism>
<dbReference type="PANTHER" id="PTHR46585:SF1">
    <property type="entry name" value="CHROMO DOMAIN-CONTAINING PROTEIN"/>
    <property type="match status" value="1"/>
</dbReference>
<dbReference type="Proteomes" id="UP000288716">
    <property type="component" value="Unassembled WGS sequence"/>
</dbReference>
<evidence type="ECO:0000313" key="2">
    <source>
        <dbReference type="EMBL" id="RWS11524.1"/>
    </source>
</evidence>
<accession>A0A443R8D0</accession>
<gene>
    <name evidence="2" type="ORF">B4U80_07960</name>
</gene>
<dbReference type="STRING" id="299467.A0A443R8D0"/>
<reference evidence="2 3" key="1">
    <citation type="journal article" date="2018" name="Gigascience">
        <title>Genomes of trombidid mites reveal novel predicted allergens and laterally-transferred genes associated with secondary metabolism.</title>
        <authorList>
            <person name="Dong X."/>
            <person name="Chaisiri K."/>
            <person name="Xia D."/>
            <person name="Armstrong S.D."/>
            <person name="Fang Y."/>
            <person name="Donnelly M.J."/>
            <person name="Kadowaki T."/>
            <person name="McGarry J.W."/>
            <person name="Darby A.C."/>
            <person name="Makepeace B.L."/>
        </authorList>
    </citation>
    <scope>NUCLEOTIDE SEQUENCE [LARGE SCALE GENOMIC DNA]</scope>
    <source>
        <strain evidence="2">UoL-UT</strain>
    </source>
</reference>
<dbReference type="GO" id="GO:0003676">
    <property type="term" value="F:nucleic acid binding"/>
    <property type="evidence" value="ECO:0007669"/>
    <property type="project" value="InterPro"/>
</dbReference>
<evidence type="ECO:0000313" key="3">
    <source>
        <dbReference type="Proteomes" id="UP000288716"/>
    </source>
</evidence>
<proteinExistence type="predicted"/>
<dbReference type="AlphaFoldDB" id="A0A443R8D0"/>
<dbReference type="SUPFAM" id="SSF53098">
    <property type="entry name" value="Ribonuclease H-like"/>
    <property type="match status" value="1"/>
</dbReference>
<dbReference type="PROSITE" id="PS50994">
    <property type="entry name" value="INTEGRASE"/>
    <property type="match status" value="1"/>
</dbReference>
<protein>
    <recommendedName>
        <fullName evidence="1">Integrase catalytic domain-containing protein</fullName>
    </recommendedName>
</protein>
<dbReference type="OrthoDB" id="6343797at2759"/>
<comment type="caution">
    <text evidence="2">The sequence shown here is derived from an EMBL/GenBank/DDBJ whole genome shotgun (WGS) entry which is preliminary data.</text>
</comment>
<dbReference type="Pfam" id="PF00665">
    <property type="entry name" value="rve"/>
    <property type="match status" value="1"/>
</dbReference>
<evidence type="ECO:0000259" key="1">
    <source>
        <dbReference type="PROSITE" id="PS50994"/>
    </source>
</evidence>
<dbReference type="VEuPathDB" id="VectorBase:LDEU014064"/>
<keyword evidence="3" id="KW-1185">Reference proteome</keyword>